<gene>
    <name evidence="3" type="ORF">GCM10009655_28450</name>
</gene>
<comment type="caution">
    <text evidence="3">The sequence shown here is derived from an EMBL/GenBank/DDBJ whole genome shotgun (WGS) entry which is preliminary data.</text>
</comment>
<dbReference type="Pfam" id="PF20058">
    <property type="entry name" value="DUF6457"/>
    <property type="match status" value="1"/>
</dbReference>
<name>A0ABP4GSG2_9MICO</name>
<feature type="domain" description="DUF6457" evidence="2">
    <location>
        <begin position="5"/>
        <end position="88"/>
    </location>
</feature>
<evidence type="ECO:0000259" key="2">
    <source>
        <dbReference type="Pfam" id="PF20058"/>
    </source>
</evidence>
<protein>
    <recommendedName>
        <fullName evidence="2">DUF6457 domain-containing protein</fullName>
    </recommendedName>
</protein>
<evidence type="ECO:0000313" key="3">
    <source>
        <dbReference type="EMBL" id="GAA1228139.1"/>
    </source>
</evidence>
<accession>A0ABP4GSG2</accession>
<organism evidence="3 4">
    <name type="scientific">Rhodoglobus aureus</name>
    <dbReference type="NCBI Taxonomy" id="191497"/>
    <lineage>
        <taxon>Bacteria</taxon>
        <taxon>Bacillati</taxon>
        <taxon>Actinomycetota</taxon>
        <taxon>Actinomycetes</taxon>
        <taxon>Micrococcales</taxon>
        <taxon>Microbacteriaceae</taxon>
        <taxon>Rhodoglobus</taxon>
    </lineage>
</organism>
<sequence length="108" mass="11094">MNSEEHQRLSDWAVNLSGDLEIASDEFHAAMNIDGILDLAGVAAHTILRPAAPVTTFLVGYAAGLAVAAGTAPSAAIRNAEATSRAALAAEGDSNQPRATRRPGTAEQ</sequence>
<evidence type="ECO:0000256" key="1">
    <source>
        <dbReference type="SAM" id="MobiDB-lite"/>
    </source>
</evidence>
<keyword evidence="4" id="KW-1185">Reference proteome</keyword>
<feature type="region of interest" description="Disordered" evidence="1">
    <location>
        <begin position="87"/>
        <end position="108"/>
    </location>
</feature>
<dbReference type="InterPro" id="IPR045598">
    <property type="entry name" value="DUF6457"/>
</dbReference>
<dbReference type="Proteomes" id="UP001500943">
    <property type="component" value="Unassembled WGS sequence"/>
</dbReference>
<dbReference type="RefSeq" id="WP_343926838.1">
    <property type="nucleotide sequence ID" value="NZ_BAAAKW010000071.1"/>
</dbReference>
<proteinExistence type="predicted"/>
<reference evidence="4" key="1">
    <citation type="journal article" date="2019" name="Int. J. Syst. Evol. Microbiol.">
        <title>The Global Catalogue of Microorganisms (GCM) 10K type strain sequencing project: providing services to taxonomists for standard genome sequencing and annotation.</title>
        <authorList>
            <consortium name="The Broad Institute Genomics Platform"/>
            <consortium name="The Broad Institute Genome Sequencing Center for Infectious Disease"/>
            <person name="Wu L."/>
            <person name="Ma J."/>
        </authorList>
    </citation>
    <scope>NUCLEOTIDE SEQUENCE [LARGE SCALE GENOMIC DNA]</scope>
    <source>
        <strain evidence="4">JCM 12762</strain>
    </source>
</reference>
<dbReference type="EMBL" id="BAAAKW010000071">
    <property type="protein sequence ID" value="GAA1228139.1"/>
    <property type="molecule type" value="Genomic_DNA"/>
</dbReference>
<evidence type="ECO:0000313" key="4">
    <source>
        <dbReference type="Proteomes" id="UP001500943"/>
    </source>
</evidence>